<organism evidence="4 5">
    <name type="scientific">Niabella ginsenosidivorans</name>
    <dbReference type="NCBI Taxonomy" id="1176587"/>
    <lineage>
        <taxon>Bacteria</taxon>
        <taxon>Pseudomonadati</taxon>
        <taxon>Bacteroidota</taxon>
        <taxon>Chitinophagia</taxon>
        <taxon>Chitinophagales</taxon>
        <taxon>Chitinophagaceae</taxon>
        <taxon>Niabella</taxon>
    </lineage>
</organism>
<dbReference type="RefSeq" id="WP_067752015.1">
    <property type="nucleotide sequence ID" value="NZ_CP015772.1"/>
</dbReference>
<evidence type="ECO:0000256" key="1">
    <source>
        <dbReference type="ARBA" id="ARBA00022679"/>
    </source>
</evidence>
<protein>
    <submittedName>
        <fullName evidence="4">Acetyltransferase</fullName>
    </submittedName>
</protein>
<dbReference type="InterPro" id="IPR000182">
    <property type="entry name" value="GNAT_dom"/>
</dbReference>
<keyword evidence="1 4" id="KW-0808">Transferase</keyword>
<dbReference type="SUPFAM" id="SSF55729">
    <property type="entry name" value="Acyl-CoA N-acyltransferases (Nat)"/>
    <property type="match status" value="1"/>
</dbReference>
<keyword evidence="2" id="KW-0012">Acyltransferase</keyword>
<dbReference type="OrthoDB" id="948250at2"/>
<gene>
    <name evidence="4" type="ORF">A8C56_03270</name>
</gene>
<name>A0A1A9I0Q0_9BACT</name>
<dbReference type="STRING" id="1176587.A8C56_03270"/>
<evidence type="ECO:0000313" key="5">
    <source>
        <dbReference type="Proteomes" id="UP000077667"/>
    </source>
</evidence>
<dbReference type="InterPro" id="IPR016181">
    <property type="entry name" value="Acyl_CoA_acyltransferase"/>
</dbReference>
<dbReference type="Gene3D" id="3.40.630.30">
    <property type="match status" value="1"/>
</dbReference>
<sequence>MKMDPVTVTLKNRITVQIRAAVKTDAAALLDVGWRYLKESEFLITMADEFNFTKQQEEAWIRSLNERENGLLIVAVAHSKIVGSLDLRGEARTKVRHNAILGIAIRKEWQRVGLGTALMQTAIRWAKEKCILKNIWLNVHATNEPAIALYRKMGFTDAGVQRNFIRETNGSFTDNHIMGLTLE</sequence>
<evidence type="ECO:0000313" key="4">
    <source>
        <dbReference type="EMBL" id="ANH80134.1"/>
    </source>
</evidence>
<dbReference type="PANTHER" id="PTHR43877">
    <property type="entry name" value="AMINOALKYLPHOSPHONATE N-ACETYLTRANSFERASE-RELATED-RELATED"/>
    <property type="match status" value="1"/>
</dbReference>
<dbReference type="GO" id="GO:0016747">
    <property type="term" value="F:acyltransferase activity, transferring groups other than amino-acyl groups"/>
    <property type="evidence" value="ECO:0007669"/>
    <property type="project" value="InterPro"/>
</dbReference>
<evidence type="ECO:0000256" key="2">
    <source>
        <dbReference type="ARBA" id="ARBA00023315"/>
    </source>
</evidence>
<dbReference type="AlphaFoldDB" id="A0A1A9I0Q0"/>
<dbReference type="EMBL" id="CP015772">
    <property type="protein sequence ID" value="ANH80134.1"/>
    <property type="molecule type" value="Genomic_DNA"/>
</dbReference>
<dbReference type="InterPro" id="IPR050832">
    <property type="entry name" value="Bact_Acetyltransf"/>
</dbReference>
<accession>A0A1A9I0Q0</accession>
<dbReference type="PROSITE" id="PS51186">
    <property type="entry name" value="GNAT"/>
    <property type="match status" value="1"/>
</dbReference>
<dbReference type="Pfam" id="PF00583">
    <property type="entry name" value="Acetyltransf_1"/>
    <property type="match status" value="1"/>
</dbReference>
<reference evidence="4 5" key="1">
    <citation type="submission" date="2016-05" db="EMBL/GenBank/DDBJ databases">
        <title>Niabella ginsenosidivorans BS26 whole genome sequencing.</title>
        <authorList>
            <person name="Im W.T."/>
            <person name="Siddiqi M.Z."/>
        </authorList>
    </citation>
    <scope>NUCLEOTIDE SEQUENCE [LARGE SCALE GENOMIC DNA]</scope>
    <source>
        <strain evidence="4 5">BS26</strain>
    </source>
</reference>
<dbReference type="Proteomes" id="UP000077667">
    <property type="component" value="Chromosome"/>
</dbReference>
<feature type="domain" description="N-acetyltransferase" evidence="3">
    <location>
        <begin position="16"/>
        <end position="183"/>
    </location>
</feature>
<evidence type="ECO:0000259" key="3">
    <source>
        <dbReference type="PROSITE" id="PS51186"/>
    </source>
</evidence>
<keyword evidence="5" id="KW-1185">Reference proteome</keyword>
<dbReference type="CDD" id="cd04301">
    <property type="entry name" value="NAT_SF"/>
    <property type="match status" value="1"/>
</dbReference>
<dbReference type="KEGG" id="nia:A8C56_03270"/>
<proteinExistence type="predicted"/>